<dbReference type="PANTHER" id="PTHR47627:SF1">
    <property type="entry name" value="RUBREDOXIN-1-RELATED"/>
    <property type="match status" value="1"/>
</dbReference>
<dbReference type="GO" id="GO:0009055">
    <property type="term" value="F:electron transfer activity"/>
    <property type="evidence" value="ECO:0007669"/>
    <property type="project" value="TreeGrafter"/>
</dbReference>
<dbReference type="Gene3D" id="2.20.28.10">
    <property type="match status" value="1"/>
</dbReference>
<dbReference type="AlphaFoldDB" id="A0A0F0CRM2"/>
<proteinExistence type="inferred from homology"/>
<dbReference type="InterPro" id="IPR024935">
    <property type="entry name" value="Rubredoxin_dom"/>
</dbReference>
<dbReference type="GO" id="GO:0043448">
    <property type="term" value="P:alkane catabolic process"/>
    <property type="evidence" value="ECO:0007669"/>
    <property type="project" value="TreeGrafter"/>
</dbReference>
<dbReference type="PROSITE" id="PS50903">
    <property type="entry name" value="RUBREDOXIN_LIKE"/>
    <property type="match status" value="1"/>
</dbReference>
<dbReference type="EMBL" id="JYNY01000038">
    <property type="protein sequence ID" value="KJJ85927.1"/>
    <property type="molecule type" value="Genomic_DNA"/>
</dbReference>
<reference evidence="8 9" key="1">
    <citation type="submission" date="2015-02" db="EMBL/GenBank/DDBJ databases">
        <title>Single-cell genomics of uncultivated deep-branching MTB reveals a conserved set of magnetosome genes.</title>
        <authorList>
            <person name="Kolinko S."/>
            <person name="Richter M."/>
            <person name="Glockner F.O."/>
            <person name="Brachmann A."/>
            <person name="Schuler D."/>
        </authorList>
    </citation>
    <scope>NUCLEOTIDE SEQUENCE [LARGE SCALE GENOMIC DNA]</scope>
    <source>
        <strain evidence="8">SKK-01</strain>
    </source>
</reference>
<evidence type="ECO:0000256" key="1">
    <source>
        <dbReference type="ARBA" id="ARBA00001965"/>
    </source>
</evidence>
<dbReference type="GO" id="GO:0005506">
    <property type="term" value="F:iron ion binding"/>
    <property type="evidence" value="ECO:0007669"/>
    <property type="project" value="UniProtKB-UniRule"/>
</dbReference>
<dbReference type="Pfam" id="PF00301">
    <property type="entry name" value="Rubredoxin"/>
    <property type="match status" value="1"/>
</dbReference>
<evidence type="ECO:0000256" key="5">
    <source>
        <dbReference type="ARBA" id="ARBA00023004"/>
    </source>
</evidence>
<dbReference type="Proteomes" id="UP000033428">
    <property type="component" value="Unassembled WGS sequence"/>
</dbReference>
<dbReference type="InterPro" id="IPR024934">
    <property type="entry name" value="Rubredoxin-like_dom"/>
</dbReference>
<evidence type="ECO:0000313" key="9">
    <source>
        <dbReference type="Proteomes" id="UP000033428"/>
    </source>
</evidence>
<feature type="domain" description="Rubredoxin-like" evidence="7">
    <location>
        <begin position="1"/>
        <end position="45"/>
    </location>
</feature>
<evidence type="ECO:0000259" key="7">
    <source>
        <dbReference type="PROSITE" id="PS50903"/>
    </source>
</evidence>
<dbReference type="InterPro" id="IPR018527">
    <property type="entry name" value="Rubredoxin_Fe_BS"/>
</dbReference>
<organism evidence="8 9">
    <name type="scientific">Candidatus Omnitrophus magneticus</name>
    <dbReference type="NCBI Taxonomy" id="1609969"/>
    <lineage>
        <taxon>Bacteria</taxon>
        <taxon>Pseudomonadati</taxon>
        <taxon>Candidatus Omnitrophota</taxon>
        <taxon>Candidatus Omnitrophus</taxon>
    </lineage>
</organism>
<dbReference type="InterPro" id="IPR050526">
    <property type="entry name" value="Rubredoxin_ET"/>
</dbReference>
<gene>
    <name evidence="8" type="ORF">OMAG_000200</name>
</gene>
<evidence type="ECO:0000256" key="3">
    <source>
        <dbReference type="ARBA" id="ARBA00022723"/>
    </source>
</evidence>
<keyword evidence="2" id="KW-0813">Transport</keyword>
<evidence type="ECO:0000256" key="2">
    <source>
        <dbReference type="ARBA" id="ARBA00022448"/>
    </source>
</evidence>
<dbReference type="PATRIC" id="fig|1609969.3.peg.155"/>
<comment type="caution">
    <text evidence="8">The sequence shown here is derived from an EMBL/GenBank/DDBJ whole genome shotgun (WGS) entry which is preliminary data.</text>
</comment>
<dbReference type="PANTHER" id="PTHR47627">
    <property type="entry name" value="RUBREDOXIN"/>
    <property type="match status" value="1"/>
</dbReference>
<dbReference type="PROSITE" id="PS00202">
    <property type="entry name" value="RUBREDOXIN"/>
    <property type="match status" value="1"/>
</dbReference>
<evidence type="ECO:0000313" key="8">
    <source>
        <dbReference type="EMBL" id="KJJ85927.1"/>
    </source>
</evidence>
<sequence>MKKYKCTVCGYIYDPKENGGVAFEKLPNDWTCPECGVGKDMFEAID</sequence>
<evidence type="ECO:0000256" key="6">
    <source>
        <dbReference type="RuleBase" id="RU003820"/>
    </source>
</evidence>
<keyword evidence="4 6" id="KW-0249">Electron transport</keyword>
<dbReference type="SUPFAM" id="SSF57802">
    <property type="entry name" value="Rubredoxin-like"/>
    <property type="match status" value="1"/>
</dbReference>
<dbReference type="CDD" id="cd00730">
    <property type="entry name" value="rubredoxin"/>
    <property type="match status" value="1"/>
</dbReference>
<accession>A0A0F0CRM2</accession>
<keyword evidence="5 6" id="KW-0408">Iron</keyword>
<protein>
    <recommendedName>
        <fullName evidence="6">Rubredoxin</fullName>
    </recommendedName>
</protein>
<comment type="similarity">
    <text evidence="6">Belongs to the rubredoxin family.</text>
</comment>
<comment type="cofactor">
    <cofactor evidence="1 6">
        <name>Fe(3+)</name>
        <dbReference type="ChEBI" id="CHEBI:29034"/>
    </cofactor>
</comment>
<keyword evidence="9" id="KW-1185">Reference proteome</keyword>
<name>A0A0F0CRM2_9BACT</name>
<keyword evidence="3 6" id="KW-0479">Metal-binding</keyword>
<evidence type="ECO:0000256" key="4">
    <source>
        <dbReference type="ARBA" id="ARBA00022982"/>
    </source>
</evidence>
<dbReference type="PRINTS" id="PR00163">
    <property type="entry name" value="RUBREDOXIN"/>
</dbReference>